<name>U1PP10_9EURY</name>
<proteinExistence type="predicted"/>
<sequence>MKLPSPSYKEYRELVATVLVTLTLLQYTGVIGSSGDIDLTFLLVVGLTLPVFTYLLTVAGENLTWISHWDRMVQNDE</sequence>
<feature type="transmembrane region" description="Helical" evidence="1">
    <location>
        <begin position="42"/>
        <end position="63"/>
    </location>
</feature>
<dbReference type="AlphaFoldDB" id="U1PP10"/>
<keyword evidence="1" id="KW-0812">Transmembrane</keyword>
<reference evidence="2 3" key="1">
    <citation type="journal article" date="2013" name="PLoS ONE">
        <title>Assembly-driven community genomics of a hypersaline microbial ecosystem.</title>
        <authorList>
            <person name="Podell S."/>
            <person name="Ugalde J.A."/>
            <person name="Narasingarao P."/>
            <person name="Banfield J.F."/>
            <person name="Heidelberg K.B."/>
            <person name="Allen E.E."/>
        </authorList>
    </citation>
    <scope>NUCLEOTIDE SEQUENCE [LARGE SCALE GENOMIC DNA]</scope>
    <source>
        <strain evidence="3">J07HQW2</strain>
    </source>
</reference>
<evidence type="ECO:0000256" key="1">
    <source>
        <dbReference type="SAM" id="Phobius"/>
    </source>
</evidence>
<dbReference type="eggNOG" id="ENOG502N60J">
    <property type="taxonomic scope" value="Archaea"/>
</dbReference>
<dbReference type="RefSeq" id="WP_021053520.1">
    <property type="nucleotide sequence ID" value="NZ_KE356561.1"/>
</dbReference>
<accession>U1PP10</accession>
<protein>
    <submittedName>
        <fullName evidence="2">Uncharacterized protein</fullName>
    </submittedName>
</protein>
<keyword evidence="1" id="KW-0472">Membrane</keyword>
<evidence type="ECO:0000313" key="3">
    <source>
        <dbReference type="Proteomes" id="UP000030710"/>
    </source>
</evidence>
<organism evidence="2 3">
    <name type="scientific">Haloquadratum walsbyi J07HQW2</name>
    <dbReference type="NCBI Taxonomy" id="1238425"/>
    <lineage>
        <taxon>Archaea</taxon>
        <taxon>Methanobacteriati</taxon>
        <taxon>Methanobacteriota</taxon>
        <taxon>Stenosarchaea group</taxon>
        <taxon>Halobacteria</taxon>
        <taxon>Halobacteriales</taxon>
        <taxon>Haloferacaceae</taxon>
        <taxon>Haloquadratum</taxon>
    </lineage>
</organism>
<keyword evidence="1" id="KW-1133">Transmembrane helix</keyword>
<dbReference type="Proteomes" id="UP000030710">
    <property type="component" value="Unassembled WGS sequence"/>
</dbReference>
<dbReference type="HOGENOM" id="CLU_2629648_0_0_2"/>
<dbReference type="EMBL" id="KE356561">
    <property type="protein sequence ID" value="ERG94026.1"/>
    <property type="molecule type" value="Genomic_DNA"/>
</dbReference>
<gene>
    <name evidence="2" type="ORF">J07HQW2_00460</name>
</gene>
<evidence type="ECO:0000313" key="2">
    <source>
        <dbReference type="EMBL" id="ERG94026.1"/>
    </source>
</evidence>